<protein>
    <submittedName>
        <fullName evidence="1">4318879a-a86e-45e8-bf15-0d9cf79606fc</fullName>
    </submittedName>
</protein>
<reference evidence="1" key="1">
    <citation type="submission" date="2020-10" db="EMBL/GenBank/DDBJ databases">
        <authorList>
            <person name="Kusch S."/>
        </authorList>
    </citation>
    <scope>NUCLEOTIDE SEQUENCE</scope>
    <source>
        <strain evidence="1">SwB9</strain>
    </source>
</reference>
<dbReference type="EMBL" id="CAJHIA010000013">
    <property type="protein sequence ID" value="CAD6444990.1"/>
    <property type="molecule type" value="Genomic_DNA"/>
</dbReference>
<dbReference type="OrthoDB" id="1470350at2759"/>
<evidence type="ECO:0000313" key="1">
    <source>
        <dbReference type="EMBL" id="CAD6444990.1"/>
    </source>
</evidence>
<comment type="caution">
    <text evidence="1">The sequence shown here is derived from an EMBL/GenBank/DDBJ whole genome shotgun (WGS) entry which is preliminary data.</text>
</comment>
<accession>A0A8H2ZSK7</accession>
<gene>
    <name evidence="1" type="ORF">SCLTRI_LOCUS4782</name>
</gene>
<dbReference type="AlphaFoldDB" id="A0A8H2ZSK7"/>
<organism evidence="1 2">
    <name type="scientific">Sclerotinia trifoliorum</name>
    <dbReference type="NCBI Taxonomy" id="28548"/>
    <lineage>
        <taxon>Eukaryota</taxon>
        <taxon>Fungi</taxon>
        <taxon>Dikarya</taxon>
        <taxon>Ascomycota</taxon>
        <taxon>Pezizomycotina</taxon>
        <taxon>Leotiomycetes</taxon>
        <taxon>Helotiales</taxon>
        <taxon>Sclerotiniaceae</taxon>
        <taxon>Sclerotinia</taxon>
    </lineage>
</organism>
<evidence type="ECO:0000313" key="2">
    <source>
        <dbReference type="Proteomes" id="UP000624404"/>
    </source>
</evidence>
<sequence>MSTAFVITEYHQPTVSNQDIINAAVLDTTLVTEHSNKTVGRCTSLVKRLPLYYNFELLYLGILQTEAPFFGPYSGTTPLDSIPSPIQLHGKYGPVVRTAENEVSFTNEQAWTSLYAPRKDAAKSPFWYAPRQNNSSYEASKDIPLDIVPWFEYMAFDIKSNGLFTQAVVPRVLGLELFWQFIVSKVSRQKRAAYNNSLNDFTHERLNSGAHRGRKYSDVMAYFSLARADGRGLTVTETENAIEVL</sequence>
<dbReference type="Proteomes" id="UP000624404">
    <property type="component" value="Unassembled WGS sequence"/>
</dbReference>
<proteinExistence type="predicted"/>
<keyword evidence="2" id="KW-1185">Reference proteome</keyword>
<name>A0A8H2ZSK7_9HELO</name>